<comment type="caution">
    <text evidence="3">The sequence shown here is derived from an EMBL/GenBank/DDBJ whole genome shotgun (WGS) entry which is preliminary data.</text>
</comment>
<reference evidence="3" key="1">
    <citation type="journal article" date="2023" name="Mol. Phylogenet. Evol.">
        <title>Genome-scale phylogeny and comparative genomics of the fungal order Sordariales.</title>
        <authorList>
            <person name="Hensen N."/>
            <person name="Bonometti L."/>
            <person name="Westerberg I."/>
            <person name="Brannstrom I.O."/>
            <person name="Guillou S."/>
            <person name="Cros-Aarteil S."/>
            <person name="Calhoun S."/>
            <person name="Haridas S."/>
            <person name="Kuo A."/>
            <person name="Mondo S."/>
            <person name="Pangilinan J."/>
            <person name="Riley R."/>
            <person name="LaButti K."/>
            <person name="Andreopoulos B."/>
            <person name="Lipzen A."/>
            <person name="Chen C."/>
            <person name="Yan M."/>
            <person name="Daum C."/>
            <person name="Ng V."/>
            <person name="Clum A."/>
            <person name="Steindorff A."/>
            <person name="Ohm R.A."/>
            <person name="Martin F."/>
            <person name="Silar P."/>
            <person name="Natvig D.O."/>
            <person name="Lalanne C."/>
            <person name="Gautier V."/>
            <person name="Ament-Velasquez S.L."/>
            <person name="Kruys A."/>
            <person name="Hutchinson M.I."/>
            <person name="Powell A.J."/>
            <person name="Barry K."/>
            <person name="Miller A.N."/>
            <person name="Grigoriev I.V."/>
            <person name="Debuchy R."/>
            <person name="Gladieux P."/>
            <person name="Hiltunen Thoren M."/>
            <person name="Johannesson H."/>
        </authorList>
    </citation>
    <scope>NUCLEOTIDE SEQUENCE</scope>
    <source>
        <strain evidence="3">CBS 955.72</strain>
    </source>
</reference>
<proteinExistence type="predicted"/>
<dbReference type="EMBL" id="JAUIQD010000006">
    <property type="protein sequence ID" value="KAK3346001.1"/>
    <property type="molecule type" value="Genomic_DNA"/>
</dbReference>
<keyword evidence="4" id="KW-1185">Reference proteome</keyword>
<name>A0AAJ0HAL3_9PEZI</name>
<dbReference type="Pfam" id="PF26639">
    <property type="entry name" value="Het-6_barrel"/>
    <property type="match status" value="1"/>
</dbReference>
<evidence type="ECO:0000256" key="1">
    <source>
        <dbReference type="SAM" id="MobiDB-lite"/>
    </source>
</evidence>
<dbReference type="Proteomes" id="UP001275084">
    <property type="component" value="Unassembled WGS sequence"/>
</dbReference>
<dbReference type="AlphaFoldDB" id="A0AAJ0HAL3"/>
<gene>
    <name evidence="3" type="ORF">B0T25DRAFT_612161</name>
</gene>
<protein>
    <submittedName>
        <fullName evidence="3">Heterokaryon incompatibility protein-domain-containing protein</fullName>
    </submittedName>
</protein>
<evidence type="ECO:0000313" key="3">
    <source>
        <dbReference type="EMBL" id="KAK3346001.1"/>
    </source>
</evidence>
<sequence length="706" mass="80436">MADGTQLTLPKAPQSSTASPLTRTATITENMASAQLPDYVYTPLGEKEIRILDLHPGKPGDELMISISSALLTEGQHVAVSYVWGSEERPHVVKVADAIIVRKDGKESIKCAEEATSILRVTENLKNLLVNIRDEEFYMSLWIDAIAINQKDEQEKTAQVKMMGSIYVSAPQTILYIGESDENSKTAFRAIEILNMMKDWPDEKIPVCLRDVGNITGPDDLPNHRWPPVKVDPWPPFIEGLFDRPWFNRTWVVQEVILSKKPLLVCGSELRLPWGHLVTACQVVRRSKIHELDPRKPKVQLVLWMEKLRSFWVESWKLTLEGDQAAFDSHMSSKEHISERHILSVIRHTRNYQATDPRDKVFGLIGFTVLGPKLGLNVDYGMSLTELYTRVAKAFPIASRSDPLIFLSMVDQSYYTEDLPSWVADWRRPWKVAALGLRSFRGASRWDNLKRTRIVFPDLTPPVTLPLLLTLTGCRAVTIKAVERAKSADWRTLSHSTHMNAFPEPYPTTHMAYDDAFVKAVHPQVPADFQLDKHPRQQTFWKYRAGFPHAVRDRPTYRSDVRRMVAAREVNLVTVWDPETEQYLSLVKNAGAARSADEPVYTQDFLYQRKLPINFGLPNVMPDQDDLVLRRNWFISEDGFMGLVPELARAGDVIVHLFGGRPLYVLRQKEEGGRWGFLGEAYVFGLMDGEVEFDMPESAVEEFVIE</sequence>
<reference evidence="3" key="2">
    <citation type="submission" date="2023-06" db="EMBL/GenBank/DDBJ databases">
        <authorList>
            <consortium name="Lawrence Berkeley National Laboratory"/>
            <person name="Haridas S."/>
            <person name="Hensen N."/>
            <person name="Bonometti L."/>
            <person name="Westerberg I."/>
            <person name="Brannstrom I.O."/>
            <person name="Guillou S."/>
            <person name="Cros-Aarteil S."/>
            <person name="Calhoun S."/>
            <person name="Kuo A."/>
            <person name="Mondo S."/>
            <person name="Pangilinan J."/>
            <person name="Riley R."/>
            <person name="Labutti K."/>
            <person name="Andreopoulos B."/>
            <person name="Lipzen A."/>
            <person name="Chen C."/>
            <person name="Yanf M."/>
            <person name="Daum C."/>
            <person name="Ng V."/>
            <person name="Clum A."/>
            <person name="Steindorff A."/>
            <person name="Ohm R."/>
            <person name="Martin F."/>
            <person name="Silar P."/>
            <person name="Natvig D."/>
            <person name="Lalanne C."/>
            <person name="Gautier V."/>
            <person name="Ament-Velasquez S.L."/>
            <person name="Kruys A."/>
            <person name="Hutchinson M.I."/>
            <person name="Powell A.J."/>
            <person name="Barry K."/>
            <person name="Miller A.N."/>
            <person name="Grigoriev I.V."/>
            <person name="Debuchy R."/>
            <person name="Gladieux P."/>
            <person name="Thoren M.H."/>
            <person name="Johannesson H."/>
        </authorList>
    </citation>
    <scope>NUCLEOTIDE SEQUENCE</scope>
    <source>
        <strain evidence="3">CBS 955.72</strain>
    </source>
</reference>
<dbReference type="InterPro" id="IPR010730">
    <property type="entry name" value="HET"/>
</dbReference>
<organism evidence="3 4">
    <name type="scientific">Lasiosphaeria hispida</name>
    <dbReference type="NCBI Taxonomy" id="260671"/>
    <lineage>
        <taxon>Eukaryota</taxon>
        <taxon>Fungi</taxon>
        <taxon>Dikarya</taxon>
        <taxon>Ascomycota</taxon>
        <taxon>Pezizomycotina</taxon>
        <taxon>Sordariomycetes</taxon>
        <taxon>Sordariomycetidae</taxon>
        <taxon>Sordariales</taxon>
        <taxon>Lasiosphaeriaceae</taxon>
        <taxon>Lasiosphaeria</taxon>
    </lineage>
</organism>
<dbReference type="PANTHER" id="PTHR24148:SF82">
    <property type="entry name" value="HETEROKARYON INCOMPATIBILITY DOMAIN-CONTAINING PROTEIN"/>
    <property type="match status" value="1"/>
</dbReference>
<dbReference type="InterPro" id="IPR052895">
    <property type="entry name" value="HetReg/Transcr_Mod"/>
</dbReference>
<feature type="domain" description="Heterokaryon incompatibility" evidence="2">
    <location>
        <begin position="78"/>
        <end position="255"/>
    </location>
</feature>
<feature type="region of interest" description="Disordered" evidence="1">
    <location>
        <begin position="1"/>
        <end position="21"/>
    </location>
</feature>
<dbReference type="PANTHER" id="PTHR24148">
    <property type="entry name" value="ANKYRIN REPEAT DOMAIN-CONTAINING PROTEIN 39 HOMOLOG-RELATED"/>
    <property type="match status" value="1"/>
</dbReference>
<accession>A0AAJ0HAL3</accession>
<dbReference type="Pfam" id="PF06985">
    <property type="entry name" value="HET"/>
    <property type="match status" value="1"/>
</dbReference>
<evidence type="ECO:0000313" key="4">
    <source>
        <dbReference type="Proteomes" id="UP001275084"/>
    </source>
</evidence>
<evidence type="ECO:0000259" key="2">
    <source>
        <dbReference type="Pfam" id="PF06985"/>
    </source>
</evidence>